<dbReference type="PANTHER" id="PTHR30480:SF13">
    <property type="entry name" value="BETA-HEXOSAMINIDASE"/>
    <property type="match status" value="1"/>
</dbReference>
<keyword evidence="7" id="KW-0732">Signal</keyword>
<dbReference type="InterPro" id="IPR036881">
    <property type="entry name" value="Glyco_hydro_3_C_sf"/>
</dbReference>
<dbReference type="GO" id="GO:0004563">
    <property type="term" value="F:beta-N-acetylhexosaminidase activity"/>
    <property type="evidence" value="ECO:0007669"/>
    <property type="project" value="UniProtKB-EC"/>
</dbReference>
<dbReference type="PANTHER" id="PTHR30480">
    <property type="entry name" value="BETA-HEXOSAMINIDASE-RELATED"/>
    <property type="match status" value="1"/>
</dbReference>
<dbReference type="RefSeq" id="WP_093205889.1">
    <property type="nucleotide sequence ID" value="NZ_FNGS01000007.1"/>
</dbReference>
<dbReference type="InterPro" id="IPR001764">
    <property type="entry name" value="Glyco_hydro_3_N"/>
</dbReference>
<reference evidence="10 11" key="1">
    <citation type="submission" date="2016-10" db="EMBL/GenBank/DDBJ databases">
        <authorList>
            <person name="de Groot N.N."/>
        </authorList>
    </citation>
    <scope>NUCLEOTIDE SEQUENCE [LARGE SCALE GENOMIC DNA]</scope>
    <source>
        <strain evidence="10 11">DSM 21668</strain>
    </source>
</reference>
<feature type="region of interest" description="Disordered" evidence="6">
    <location>
        <begin position="900"/>
        <end position="921"/>
    </location>
</feature>
<feature type="domain" description="Glycoside hydrolase family 3 N-terminal" evidence="9">
    <location>
        <begin position="40"/>
        <end position="356"/>
    </location>
</feature>
<dbReference type="SUPFAM" id="SSF51445">
    <property type="entry name" value="(Trans)glycosidases"/>
    <property type="match status" value="1"/>
</dbReference>
<dbReference type="InterPro" id="IPR036962">
    <property type="entry name" value="Glyco_hydro_3_N_sf"/>
</dbReference>
<keyword evidence="4" id="KW-0378">Hydrolase</keyword>
<dbReference type="InterPro" id="IPR001466">
    <property type="entry name" value="Beta-lactam-related"/>
</dbReference>
<dbReference type="PROSITE" id="PS00775">
    <property type="entry name" value="GLYCOSYL_HYDROL_F3"/>
    <property type="match status" value="1"/>
</dbReference>
<evidence type="ECO:0000256" key="3">
    <source>
        <dbReference type="ARBA" id="ARBA00012663"/>
    </source>
</evidence>
<dbReference type="STRING" id="563176.SAMN04488090_3806"/>
<evidence type="ECO:0000256" key="1">
    <source>
        <dbReference type="ARBA" id="ARBA00001231"/>
    </source>
</evidence>
<evidence type="ECO:0000259" key="9">
    <source>
        <dbReference type="Pfam" id="PF00933"/>
    </source>
</evidence>
<dbReference type="SUPFAM" id="SSF52279">
    <property type="entry name" value="Beta-D-glucan exohydrolase, C-terminal domain"/>
    <property type="match status" value="1"/>
</dbReference>
<evidence type="ECO:0000256" key="5">
    <source>
        <dbReference type="ARBA" id="ARBA00023295"/>
    </source>
</evidence>
<protein>
    <recommendedName>
        <fullName evidence="3">beta-N-acetylhexosaminidase</fullName>
        <ecNumber evidence="3">3.2.1.52</ecNumber>
    </recommendedName>
</protein>
<dbReference type="EC" id="3.2.1.52" evidence="3"/>
<dbReference type="InterPro" id="IPR019800">
    <property type="entry name" value="Glyco_hydro_3_AS"/>
</dbReference>
<evidence type="ECO:0000256" key="4">
    <source>
        <dbReference type="ARBA" id="ARBA00022801"/>
    </source>
</evidence>
<dbReference type="InterPro" id="IPR017853">
    <property type="entry name" value="GH"/>
</dbReference>
<evidence type="ECO:0000259" key="8">
    <source>
        <dbReference type="Pfam" id="PF00144"/>
    </source>
</evidence>
<feature type="chain" id="PRO_5011781855" description="beta-N-acetylhexosaminidase" evidence="7">
    <location>
        <begin position="20"/>
        <end position="986"/>
    </location>
</feature>
<dbReference type="Proteomes" id="UP000198901">
    <property type="component" value="Unassembled WGS sequence"/>
</dbReference>
<sequence>MKRFLLLFSVLLAGLSASAQKPFTTGNQRWADSVFARLSLDEKIGQLLMPRANTSNAPYDRDKLTAWVRDYKIGGLVWFANQPTRQTAMINELQGLSAIPMMMGEDLEWGLTMRLDSTIRYPYALTLGAIRGNDDWFYRMGKQIGEQCRRAGIHINYAPVADVNNNPNNPVIGFRSFGENQTEVLRRATAYMKGMQDAGLITTAKHFPGHGDTDVDSHADLPVISHSRARLDSVELFPFRKLIQSGLNGVMVAHLSVPALDPTPKQATTLSKPIVTGLLRKELGFEGLIFTDAMDMQGVAKHFPPGVAGVKALLAGNDVLETFADVPSMFQAIKSAVLSGEIPMQDLDEKVLRVLRAKAWLGLDHYQPAPLNNLLADLNKPTAEALARKLAEGSLTVLRNEGGVLPLKNLATAKVAAISVGAPAQGPVNPTAEQAMLLNYLPVDTFRVDVKTSAEQLAAVKAKLAGYDVVVVALHSPFMRSANAWPEANLKLANAFVGMPNAAYLFFGNPYVLDKLPGIEKSKALVVTYQETTVMQELAAQLVGGGIGANGQLPVTVNTQFKFGDGLTVQQMGRFRYGLPEAVGVDSRLLNARLDSIVNQGLDAKAYPGASVLVAKDGMVIFKKAYGKHTYESNQAVRESDLYDLASVTKVSTSVLALMRMQDEGKFRLDMTLGELLPEWKKSNKASLKLIDILTHQAGLKAWIPFWQTCLDSTRASGWKRKTFSTEQSRKYPIAVADHLFLHRRYKKKLLKQIEDSPVNPKQGYVYSDLSYYLYPQIVARLAGENWEDYLKNTFYKPMGATTLTYNPRTAYSLDRIVPTEYDSLFRKELIHGRVHDEGATMMGGISGHAGLFGNANDLGKLYQMYLNGGEYGGQRFIREQTIKQWTSYPFPVEVNSRRGIGFDKPDRKKPGLSGPPSAGPLSFGHSGFTGTFVWVEPQDRMMYIFLSNRVYPTRNNGKIGQLNIRTQFGEMIYQTIRQSTQIAGF</sequence>
<dbReference type="Gene3D" id="3.20.20.300">
    <property type="entry name" value="Glycoside hydrolase, family 3, N-terminal domain"/>
    <property type="match status" value="1"/>
</dbReference>
<feature type="compositionally biased region" description="Low complexity" evidence="6">
    <location>
        <begin position="912"/>
        <end position="921"/>
    </location>
</feature>
<feature type="domain" description="Beta-lactamase-related" evidence="8">
    <location>
        <begin position="594"/>
        <end position="956"/>
    </location>
</feature>
<proteinExistence type="inferred from homology"/>
<comment type="catalytic activity">
    <reaction evidence="1">
        <text>Hydrolysis of terminal non-reducing N-acetyl-D-hexosamine residues in N-acetyl-beta-D-hexosaminides.</text>
        <dbReference type="EC" id="3.2.1.52"/>
    </reaction>
</comment>
<evidence type="ECO:0000313" key="10">
    <source>
        <dbReference type="EMBL" id="SDM58872.1"/>
    </source>
</evidence>
<keyword evidence="11" id="KW-1185">Reference proteome</keyword>
<feature type="compositionally biased region" description="Basic and acidic residues" evidence="6">
    <location>
        <begin position="901"/>
        <end position="910"/>
    </location>
</feature>
<dbReference type="GO" id="GO:0005975">
    <property type="term" value="P:carbohydrate metabolic process"/>
    <property type="evidence" value="ECO:0007669"/>
    <property type="project" value="InterPro"/>
</dbReference>
<feature type="signal peptide" evidence="7">
    <location>
        <begin position="1"/>
        <end position="19"/>
    </location>
</feature>
<dbReference type="OrthoDB" id="9805821at2"/>
<dbReference type="Gene3D" id="3.40.50.1700">
    <property type="entry name" value="Glycoside hydrolase family 3 C-terminal domain"/>
    <property type="match status" value="1"/>
</dbReference>
<accession>A0A1G9UG21</accession>
<dbReference type="InterPro" id="IPR012338">
    <property type="entry name" value="Beta-lactam/transpept-like"/>
</dbReference>
<dbReference type="AlphaFoldDB" id="A0A1G9UG21"/>
<evidence type="ECO:0000256" key="6">
    <source>
        <dbReference type="SAM" id="MobiDB-lite"/>
    </source>
</evidence>
<evidence type="ECO:0000256" key="2">
    <source>
        <dbReference type="ARBA" id="ARBA00005336"/>
    </source>
</evidence>
<keyword evidence="5" id="KW-0326">Glycosidase</keyword>
<gene>
    <name evidence="10" type="ORF">SAMN04488090_3806</name>
</gene>
<organism evidence="10 11">
    <name type="scientific">Siphonobacter aquaeclarae</name>
    <dbReference type="NCBI Taxonomy" id="563176"/>
    <lineage>
        <taxon>Bacteria</taxon>
        <taxon>Pseudomonadati</taxon>
        <taxon>Bacteroidota</taxon>
        <taxon>Cytophagia</taxon>
        <taxon>Cytophagales</taxon>
        <taxon>Cytophagaceae</taxon>
        <taxon>Siphonobacter</taxon>
    </lineage>
</organism>
<dbReference type="SUPFAM" id="SSF56601">
    <property type="entry name" value="beta-lactamase/transpeptidase-like"/>
    <property type="match status" value="1"/>
</dbReference>
<dbReference type="InterPro" id="IPR050226">
    <property type="entry name" value="NagZ_Beta-hexosaminidase"/>
</dbReference>
<dbReference type="Pfam" id="PF00933">
    <property type="entry name" value="Glyco_hydro_3"/>
    <property type="match status" value="1"/>
</dbReference>
<comment type="similarity">
    <text evidence="2">Belongs to the glycosyl hydrolase 3 family.</text>
</comment>
<evidence type="ECO:0000256" key="7">
    <source>
        <dbReference type="SAM" id="SignalP"/>
    </source>
</evidence>
<evidence type="ECO:0000313" key="11">
    <source>
        <dbReference type="Proteomes" id="UP000198901"/>
    </source>
</evidence>
<dbReference type="Gene3D" id="3.40.710.10">
    <property type="entry name" value="DD-peptidase/beta-lactamase superfamily"/>
    <property type="match status" value="1"/>
</dbReference>
<dbReference type="GO" id="GO:0009254">
    <property type="term" value="P:peptidoglycan turnover"/>
    <property type="evidence" value="ECO:0007669"/>
    <property type="project" value="TreeGrafter"/>
</dbReference>
<dbReference type="Pfam" id="PF00144">
    <property type="entry name" value="Beta-lactamase"/>
    <property type="match status" value="1"/>
</dbReference>
<dbReference type="EMBL" id="FNGS01000007">
    <property type="protein sequence ID" value="SDM58872.1"/>
    <property type="molecule type" value="Genomic_DNA"/>
</dbReference>
<name>A0A1G9UG21_9BACT</name>